<proteinExistence type="predicted"/>
<dbReference type="PANTHER" id="PTHR43267:SF1">
    <property type="entry name" value="TRNA THREONYLCARBAMOYLADENOSINE DEHYDRATASE"/>
    <property type="match status" value="1"/>
</dbReference>
<gene>
    <name evidence="2" type="ORF">DCC88_02205</name>
</gene>
<dbReference type="Proteomes" id="UP000253934">
    <property type="component" value="Unassembled WGS sequence"/>
</dbReference>
<reference evidence="2" key="1">
    <citation type="submission" date="2018-04" db="EMBL/GenBank/DDBJ databases">
        <title>Draft genome sequence of the Candidatus Spirobacillus cienkowskii, a pathogen of freshwater Daphnia species, reconstructed from hemolymph metagenomic reads.</title>
        <authorList>
            <person name="Bresciani L."/>
            <person name="Lemos L.N."/>
            <person name="Wale N."/>
            <person name="Lin J.Y."/>
            <person name="Fernandes G.R."/>
            <person name="Duffy M.A."/>
            <person name="Rodrigues J.M."/>
        </authorList>
    </citation>
    <scope>NUCLEOTIDE SEQUENCE [LARGE SCALE GENOMIC DNA]</scope>
    <source>
        <strain evidence="2">Binning01</strain>
    </source>
</reference>
<dbReference type="GO" id="GO:0008641">
    <property type="term" value="F:ubiquitin-like modifier activating enzyme activity"/>
    <property type="evidence" value="ECO:0007669"/>
    <property type="project" value="InterPro"/>
</dbReference>
<dbReference type="Gene3D" id="3.40.50.720">
    <property type="entry name" value="NAD(P)-binding Rossmann-like Domain"/>
    <property type="match status" value="1"/>
</dbReference>
<organism evidence="2 3">
    <name type="scientific">Spirobacillus cienkowskii</name>
    <dbReference type="NCBI Taxonomy" id="495820"/>
    <lineage>
        <taxon>Bacteria</taxon>
        <taxon>Pseudomonadati</taxon>
        <taxon>Bdellovibrionota</taxon>
        <taxon>Oligoflexia</taxon>
        <taxon>Silvanigrellales</taxon>
        <taxon>Spirobacillus</taxon>
    </lineage>
</organism>
<dbReference type="SUPFAM" id="SSF69572">
    <property type="entry name" value="Activating enzymes of the ubiquitin-like proteins"/>
    <property type="match status" value="1"/>
</dbReference>
<dbReference type="EMBL" id="QOVW01000013">
    <property type="protein sequence ID" value="RDB37003.1"/>
    <property type="molecule type" value="Genomic_DNA"/>
</dbReference>
<dbReference type="PANTHER" id="PTHR43267">
    <property type="entry name" value="TRNA THREONYLCARBAMOYLADENOSINE DEHYDRATASE"/>
    <property type="match status" value="1"/>
</dbReference>
<dbReference type="GO" id="GO:0061503">
    <property type="term" value="F:tRNA threonylcarbamoyladenosine dehydratase"/>
    <property type="evidence" value="ECO:0007669"/>
    <property type="project" value="TreeGrafter"/>
</dbReference>
<evidence type="ECO:0000313" key="2">
    <source>
        <dbReference type="EMBL" id="RDB37003.1"/>
    </source>
</evidence>
<dbReference type="InterPro" id="IPR045886">
    <property type="entry name" value="ThiF/MoeB/HesA"/>
</dbReference>
<accession>A0A369KZ43</accession>
<sequence length="292" mass="32852">MAFRNHRFSRLELLVGREGLNRFKNLHVLIVGAGGVGGFAAEAIARAAVGHVTLVDHDEVCVTNVNRQIHAFTDTVGQKKVALMVERLKKINPHGQYHAIAEHHHPDKQNFIFEEAERLANKKVDAVIDCIDTLIPKVDLIARCKNLNIPVWSSMGSASRLDPSQIKCADISETKVDRFAKQVRIKLREIGITEGVRVVYSTEEAIEPEQAVPGTEWLCICPTIQKEFGACQHKRVMLGTISYLPPIFGMWLAGDLLQHYLQGIDLKNRETFEKTPTYDEFKKVLHLGEQTK</sequence>
<dbReference type="RefSeq" id="WP_338636503.1">
    <property type="nucleotide sequence ID" value="NZ_CP146516.1"/>
</dbReference>
<dbReference type="Pfam" id="PF00899">
    <property type="entry name" value="ThiF"/>
    <property type="match status" value="1"/>
</dbReference>
<protein>
    <submittedName>
        <fullName evidence="2">tRNA threonylcarbamoyladenosine dehydratase</fullName>
    </submittedName>
</protein>
<comment type="caution">
    <text evidence="2">The sequence shown here is derived from an EMBL/GenBank/DDBJ whole genome shotgun (WGS) entry which is preliminary data.</text>
</comment>
<dbReference type="GO" id="GO:0061504">
    <property type="term" value="P:cyclic threonylcarbamoyladenosine biosynthetic process"/>
    <property type="evidence" value="ECO:0007669"/>
    <property type="project" value="TreeGrafter"/>
</dbReference>
<dbReference type="InterPro" id="IPR000594">
    <property type="entry name" value="ThiF_NAD_FAD-bd"/>
</dbReference>
<dbReference type="InterPro" id="IPR035985">
    <property type="entry name" value="Ubiquitin-activating_enz"/>
</dbReference>
<name>A0A369KZ43_9BACT</name>
<evidence type="ECO:0000259" key="1">
    <source>
        <dbReference type="Pfam" id="PF00899"/>
    </source>
</evidence>
<keyword evidence="3" id="KW-1185">Reference proteome</keyword>
<evidence type="ECO:0000313" key="3">
    <source>
        <dbReference type="Proteomes" id="UP000253934"/>
    </source>
</evidence>
<feature type="domain" description="THIF-type NAD/FAD binding fold" evidence="1">
    <location>
        <begin position="13"/>
        <end position="263"/>
    </location>
</feature>
<dbReference type="AlphaFoldDB" id="A0A369KZ43"/>
<dbReference type="CDD" id="cd00755">
    <property type="entry name" value="YgdL_like"/>
    <property type="match status" value="1"/>
</dbReference>